<dbReference type="GO" id="GO:0005576">
    <property type="term" value="C:extracellular region"/>
    <property type="evidence" value="ECO:0007669"/>
    <property type="project" value="InterPro"/>
</dbReference>
<reference evidence="20 21" key="1">
    <citation type="submission" date="2024-04" db="EMBL/GenBank/DDBJ databases">
        <authorList>
            <person name="Rising A."/>
            <person name="Reimegard J."/>
            <person name="Sonavane S."/>
            <person name="Akerstrom W."/>
            <person name="Nylinder S."/>
            <person name="Hedman E."/>
            <person name="Kallberg Y."/>
        </authorList>
    </citation>
    <scope>NUCLEOTIDE SEQUENCE [LARGE SCALE GENOMIC DNA]</scope>
</reference>
<evidence type="ECO:0000256" key="8">
    <source>
        <dbReference type="ARBA" id="ARBA00022980"/>
    </source>
</evidence>
<dbReference type="InterPro" id="IPR036508">
    <property type="entry name" value="Chitin-bd_dom_sf"/>
</dbReference>
<dbReference type="Gene3D" id="3.20.20.80">
    <property type="entry name" value="Glycosidases"/>
    <property type="match status" value="1"/>
</dbReference>
<keyword evidence="7 16" id="KW-0378">Hydrolase</keyword>
<protein>
    <recommendedName>
        <fullName evidence="4">chitinase</fullName>
        <ecNumber evidence="4">3.2.1.14</ecNumber>
    </recommendedName>
</protein>
<evidence type="ECO:0000256" key="10">
    <source>
        <dbReference type="ARBA" id="ARBA00023128"/>
    </source>
</evidence>
<comment type="similarity">
    <text evidence="3">Belongs to the glycosyl hydrolase 18 family. Chitinase class II subfamily.</text>
</comment>
<dbReference type="CDD" id="cd02872">
    <property type="entry name" value="GH18_chitolectin_chitotriosidase"/>
    <property type="match status" value="1"/>
</dbReference>
<organism evidence="20 21">
    <name type="scientific">Larinioides sclopetarius</name>
    <dbReference type="NCBI Taxonomy" id="280406"/>
    <lineage>
        <taxon>Eukaryota</taxon>
        <taxon>Metazoa</taxon>
        <taxon>Ecdysozoa</taxon>
        <taxon>Arthropoda</taxon>
        <taxon>Chelicerata</taxon>
        <taxon>Arachnida</taxon>
        <taxon>Araneae</taxon>
        <taxon>Araneomorphae</taxon>
        <taxon>Entelegynae</taxon>
        <taxon>Araneoidea</taxon>
        <taxon>Araneidae</taxon>
        <taxon>Larinioides</taxon>
    </lineage>
</organism>
<evidence type="ECO:0000256" key="3">
    <source>
        <dbReference type="ARBA" id="ARBA00009121"/>
    </source>
</evidence>
<gene>
    <name evidence="20" type="ORF">LARSCL_LOCUS21443</name>
</gene>
<feature type="region of interest" description="Disordered" evidence="17">
    <location>
        <begin position="922"/>
        <end position="982"/>
    </location>
</feature>
<dbReference type="InterPro" id="IPR011583">
    <property type="entry name" value="Chitinase_II/V-like_cat"/>
</dbReference>
<dbReference type="PANTHER" id="PTHR11177:SF360">
    <property type="entry name" value="CHITINASE 4-RELATED"/>
    <property type="match status" value="1"/>
</dbReference>
<dbReference type="InterPro" id="IPR002557">
    <property type="entry name" value="Chitin-bd_dom"/>
</dbReference>
<dbReference type="Gene3D" id="2.170.140.10">
    <property type="entry name" value="Chitin binding domain"/>
    <property type="match status" value="1"/>
</dbReference>
<dbReference type="Gene3D" id="3.10.50.10">
    <property type="match status" value="1"/>
</dbReference>
<dbReference type="PROSITE" id="PS51910">
    <property type="entry name" value="GH18_2"/>
    <property type="match status" value="1"/>
</dbReference>
<evidence type="ECO:0000256" key="9">
    <source>
        <dbReference type="ARBA" id="ARBA00023024"/>
    </source>
</evidence>
<comment type="catalytic activity">
    <reaction evidence="1">
        <text>Random endo-hydrolysis of N-acetyl-beta-D-glucosaminide (1-&gt;4)-beta-linkages in chitin and chitodextrins.</text>
        <dbReference type="EC" id="3.2.1.14"/>
    </reaction>
</comment>
<evidence type="ECO:0000256" key="12">
    <source>
        <dbReference type="ARBA" id="ARBA00023274"/>
    </source>
</evidence>
<keyword evidence="15" id="KW-0624">Polysaccharide degradation</keyword>
<dbReference type="EMBL" id="CAXIEN010000508">
    <property type="protein sequence ID" value="CAL1299587.1"/>
    <property type="molecule type" value="Genomic_DNA"/>
</dbReference>
<dbReference type="InterPro" id="IPR001223">
    <property type="entry name" value="Glyco_hydro18_cat"/>
</dbReference>
<dbReference type="FunFam" id="3.10.50.10:FF:000004">
    <property type="entry name" value="Chitinase 5"/>
    <property type="match status" value="1"/>
</dbReference>
<dbReference type="SUPFAM" id="SSF57625">
    <property type="entry name" value="Invertebrate chitin-binding proteins"/>
    <property type="match status" value="1"/>
</dbReference>
<evidence type="ECO:0000256" key="4">
    <source>
        <dbReference type="ARBA" id="ARBA00012729"/>
    </source>
</evidence>
<dbReference type="Pfam" id="PF01607">
    <property type="entry name" value="CBM_14"/>
    <property type="match status" value="1"/>
</dbReference>
<dbReference type="Pfam" id="PF07147">
    <property type="entry name" value="PDCD9"/>
    <property type="match status" value="2"/>
</dbReference>
<dbReference type="GO" id="GO:0000272">
    <property type="term" value="P:polysaccharide catabolic process"/>
    <property type="evidence" value="ECO:0007669"/>
    <property type="project" value="UniProtKB-KW"/>
</dbReference>
<evidence type="ECO:0000256" key="14">
    <source>
        <dbReference type="ARBA" id="ARBA00023295"/>
    </source>
</evidence>
<dbReference type="GO" id="GO:0008843">
    <property type="term" value="F:endochitinase activity"/>
    <property type="evidence" value="ECO:0007669"/>
    <property type="project" value="UniProtKB-EC"/>
</dbReference>
<evidence type="ECO:0000256" key="16">
    <source>
        <dbReference type="RuleBase" id="RU000489"/>
    </source>
</evidence>
<evidence type="ECO:0000256" key="13">
    <source>
        <dbReference type="ARBA" id="ARBA00023277"/>
    </source>
</evidence>
<feature type="compositionally biased region" description="Low complexity" evidence="17">
    <location>
        <begin position="922"/>
        <end position="932"/>
    </location>
</feature>
<evidence type="ECO:0000259" key="18">
    <source>
        <dbReference type="PROSITE" id="PS50940"/>
    </source>
</evidence>
<evidence type="ECO:0000256" key="17">
    <source>
        <dbReference type="SAM" id="MobiDB-lite"/>
    </source>
</evidence>
<sequence length="1062" mass="121704">MVSQCIFRNPSQLTMFCKRLKFSINCLNFRMQHNLAKVTNQTCEYPPIVDMSEEGQRRHQRLLWYDSIKAMPTVEEKFYELAVQQRLDLKKYFLTCVPPSYTGIFFNQFITRTHLMEGLPDKINHINVEDELSDIKDTFNEVLLNYYHNPWQNKTSKQLSDYLSEKGAGARLLNQLVTQCFKKLASKNEHILESTIQHKPRINSFWWHNGFESKDNELHERNLAFRYEDFPAFVIRMKKPLSPIVDMNDPLCATAEVLNYNYQPEVFDFPCNESDWLSSVPGFTPFHDITYPFVGQTILTNGQDFTFFVYQLNTIAFHEDMDNKDRRNLCWTSGKLRLFETIEDGQLKGVNEEVYRLLLKFMLNAPEVKEGQVLKPYLGVDTRTEEEIKNMRFFLRRMYSQKRAHDAHKNEVPMWGKVSSLQRNIAITEFWSLTPPELEEEVRNLLLIFKHDLEPALYDELVQLKSHINERVISYSFSVEVIVIRAQRNFHPISRLFTKMSTYGLVTILAFTALHTLYASPVKNAAAPFYQAGKTSSHKYKVVCYYGSWAVYRPGDGKFPVEEIDPFICTHLIYGFVGLGFDNKIRCLDPYYDLEENYGKGAFNRFNNLKKINPELKTIVAIGGWNEGSTRYSNMASSPATRKIFVDSAVEFVKKYGFNGLDMDWEYPATRGGKPEDKQNFVALLRELKTEFQKHNLLLTAAVSAGKHTIDEAYDIPQVSQYLDFINVMCYDYHGGWESFTGHNAPLYARPDDNKENQMLNLNFSINYWISKGAPREKLILGMGLYGRSFTLQRAEVNGFNASAPQKGRAGPYTREPGSLGYNEICEFQKQQKWNIVWDDYYMAPYAYQDRQWVGYDNEASIRLKVNYAKYYKLGGGMVWSVETDDFKGKCGRKYGLLTAINEEFANPSVALPLPPPAPVTSVPTISTSGAPYSPPTTPSTTSTTTTTTTTTPRPVTTPSTTTTTTPSPVPSTSKSPHHDPVETPTFICTQSGLQRDPRDCQKFHSCVSVHGPTGSTFLPYEFSCPPGTVFDDKIQGCNSPALVPGCENSTTQMFSFFRPNF</sequence>
<evidence type="ECO:0000256" key="6">
    <source>
        <dbReference type="ARBA" id="ARBA00022729"/>
    </source>
</evidence>
<dbReference type="SUPFAM" id="SSF54556">
    <property type="entry name" value="Chitinase insertion domain"/>
    <property type="match status" value="1"/>
</dbReference>
<keyword evidence="12" id="KW-0687">Ribonucleoprotein</keyword>
<evidence type="ECO:0000256" key="1">
    <source>
        <dbReference type="ARBA" id="ARBA00000822"/>
    </source>
</evidence>
<keyword evidence="9" id="KW-0146">Chitin degradation</keyword>
<dbReference type="InterPro" id="IPR017853">
    <property type="entry name" value="GH"/>
</dbReference>
<dbReference type="AlphaFoldDB" id="A0AAV2BTR0"/>
<dbReference type="GO" id="GO:1990904">
    <property type="term" value="C:ribonucleoprotein complex"/>
    <property type="evidence" value="ECO:0007669"/>
    <property type="project" value="UniProtKB-KW"/>
</dbReference>
<evidence type="ECO:0000256" key="15">
    <source>
        <dbReference type="ARBA" id="ARBA00023326"/>
    </source>
</evidence>
<dbReference type="SMART" id="SM00636">
    <property type="entry name" value="Glyco_18"/>
    <property type="match status" value="1"/>
</dbReference>
<dbReference type="GO" id="GO:0005840">
    <property type="term" value="C:ribosome"/>
    <property type="evidence" value="ECO:0007669"/>
    <property type="project" value="UniProtKB-KW"/>
</dbReference>
<dbReference type="PROSITE" id="PS01095">
    <property type="entry name" value="GH18_1"/>
    <property type="match status" value="1"/>
</dbReference>
<keyword evidence="8" id="KW-0689">Ribosomal protein</keyword>
<dbReference type="PANTHER" id="PTHR11177">
    <property type="entry name" value="CHITINASE"/>
    <property type="match status" value="1"/>
</dbReference>
<dbReference type="GO" id="GO:0008061">
    <property type="term" value="F:chitin binding"/>
    <property type="evidence" value="ECO:0007669"/>
    <property type="project" value="UniProtKB-KW"/>
</dbReference>
<dbReference type="InterPro" id="IPR029070">
    <property type="entry name" value="Chitinase_insertion_sf"/>
</dbReference>
<feature type="domain" description="GH18" evidence="19">
    <location>
        <begin position="540"/>
        <end position="908"/>
    </location>
</feature>
<dbReference type="SUPFAM" id="SSF51445">
    <property type="entry name" value="(Trans)glycosidases"/>
    <property type="match status" value="1"/>
</dbReference>
<dbReference type="SMART" id="SM00494">
    <property type="entry name" value="ChtBD2"/>
    <property type="match status" value="1"/>
</dbReference>
<feature type="compositionally biased region" description="Low complexity" evidence="17">
    <location>
        <begin position="939"/>
        <end position="975"/>
    </location>
</feature>
<dbReference type="InterPro" id="IPR001579">
    <property type="entry name" value="Glyco_hydro_18_chit_AS"/>
</dbReference>
<dbReference type="EC" id="3.2.1.14" evidence="4"/>
<keyword evidence="11" id="KW-1015">Disulfide bond</keyword>
<dbReference type="InterPro" id="IPR050314">
    <property type="entry name" value="Glycosyl_Hydrlase_18"/>
</dbReference>
<dbReference type="GO" id="GO:0005739">
    <property type="term" value="C:mitochondrion"/>
    <property type="evidence" value="ECO:0007669"/>
    <property type="project" value="UniProtKB-SubCell"/>
</dbReference>
<evidence type="ECO:0000256" key="2">
    <source>
        <dbReference type="ARBA" id="ARBA00004173"/>
    </source>
</evidence>
<keyword evidence="14 16" id="KW-0326">Glycosidase</keyword>
<dbReference type="InterPro" id="IPR010793">
    <property type="entry name" value="Ribosomal_mL37/mL65"/>
</dbReference>
<proteinExistence type="inferred from homology"/>
<keyword evidence="5" id="KW-0147">Chitin-binding</keyword>
<name>A0AAV2BTR0_9ARAC</name>
<evidence type="ECO:0000256" key="11">
    <source>
        <dbReference type="ARBA" id="ARBA00023157"/>
    </source>
</evidence>
<keyword evidence="21" id="KW-1185">Reference proteome</keyword>
<dbReference type="GO" id="GO:0006412">
    <property type="term" value="P:translation"/>
    <property type="evidence" value="ECO:0007669"/>
    <property type="project" value="InterPro"/>
</dbReference>
<accession>A0AAV2BTR0</accession>
<comment type="caution">
    <text evidence="20">The sequence shown here is derived from an EMBL/GenBank/DDBJ whole genome shotgun (WGS) entry which is preliminary data.</text>
</comment>
<evidence type="ECO:0000256" key="7">
    <source>
        <dbReference type="ARBA" id="ARBA00022801"/>
    </source>
</evidence>
<keyword evidence="13" id="KW-0119">Carbohydrate metabolism</keyword>
<dbReference type="PROSITE" id="PS50940">
    <property type="entry name" value="CHIT_BIND_II"/>
    <property type="match status" value="1"/>
</dbReference>
<dbReference type="FunFam" id="3.20.20.80:FF:000097">
    <property type="entry name" value="Probable chitinase 2"/>
    <property type="match status" value="1"/>
</dbReference>
<dbReference type="GO" id="GO:0006032">
    <property type="term" value="P:chitin catabolic process"/>
    <property type="evidence" value="ECO:0007669"/>
    <property type="project" value="UniProtKB-KW"/>
</dbReference>
<dbReference type="Pfam" id="PF00704">
    <property type="entry name" value="Glyco_hydro_18"/>
    <property type="match status" value="1"/>
</dbReference>
<dbReference type="GO" id="GO:0003735">
    <property type="term" value="F:structural constituent of ribosome"/>
    <property type="evidence" value="ECO:0007669"/>
    <property type="project" value="InterPro"/>
</dbReference>
<feature type="domain" description="Chitin-binding type-2" evidence="18">
    <location>
        <begin position="986"/>
        <end position="1049"/>
    </location>
</feature>
<evidence type="ECO:0000259" key="19">
    <source>
        <dbReference type="PROSITE" id="PS51910"/>
    </source>
</evidence>
<evidence type="ECO:0000313" key="21">
    <source>
        <dbReference type="Proteomes" id="UP001497382"/>
    </source>
</evidence>
<comment type="subcellular location">
    <subcellularLocation>
        <location evidence="2">Mitochondrion</location>
    </subcellularLocation>
</comment>
<evidence type="ECO:0000313" key="20">
    <source>
        <dbReference type="EMBL" id="CAL1299587.1"/>
    </source>
</evidence>
<evidence type="ECO:0000256" key="5">
    <source>
        <dbReference type="ARBA" id="ARBA00022669"/>
    </source>
</evidence>
<keyword evidence="10" id="KW-0496">Mitochondrion</keyword>
<keyword evidence="6" id="KW-0732">Signal</keyword>
<dbReference type="Proteomes" id="UP001497382">
    <property type="component" value="Unassembled WGS sequence"/>
</dbReference>